<proteinExistence type="predicted"/>
<accession>A0A9Q3FA29</accession>
<dbReference type="EMBL" id="AVOT02039215">
    <property type="protein sequence ID" value="MBW0534223.1"/>
    <property type="molecule type" value="Genomic_DNA"/>
</dbReference>
<gene>
    <name evidence="2" type="ORF">O181_073938</name>
</gene>
<reference evidence="2" key="1">
    <citation type="submission" date="2021-03" db="EMBL/GenBank/DDBJ databases">
        <title>Draft genome sequence of rust myrtle Austropuccinia psidii MF-1, a brazilian biotype.</title>
        <authorList>
            <person name="Quecine M.C."/>
            <person name="Pachon D.M.R."/>
            <person name="Bonatelli M.L."/>
            <person name="Correr F.H."/>
            <person name="Franceschini L.M."/>
            <person name="Leite T.F."/>
            <person name="Margarido G.R.A."/>
            <person name="Almeida C.A."/>
            <person name="Ferrarezi J.A."/>
            <person name="Labate C.A."/>
        </authorList>
    </citation>
    <scope>NUCLEOTIDE SEQUENCE</scope>
    <source>
        <strain evidence="2">MF-1</strain>
    </source>
</reference>
<evidence type="ECO:0000313" key="2">
    <source>
        <dbReference type="EMBL" id="MBW0534223.1"/>
    </source>
</evidence>
<organism evidence="2 3">
    <name type="scientific">Austropuccinia psidii MF-1</name>
    <dbReference type="NCBI Taxonomy" id="1389203"/>
    <lineage>
        <taxon>Eukaryota</taxon>
        <taxon>Fungi</taxon>
        <taxon>Dikarya</taxon>
        <taxon>Basidiomycota</taxon>
        <taxon>Pucciniomycotina</taxon>
        <taxon>Pucciniomycetes</taxon>
        <taxon>Pucciniales</taxon>
        <taxon>Sphaerophragmiaceae</taxon>
        <taxon>Austropuccinia</taxon>
    </lineage>
</organism>
<name>A0A9Q3FA29_9BASI</name>
<dbReference type="Proteomes" id="UP000765509">
    <property type="component" value="Unassembled WGS sequence"/>
</dbReference>
<evidence type="ECO:0000313" key="3">
    <source>
        <dbReference type="Proteomes" id="UP000765509"/>
    </source>
</evidence>
<protein>
    <submittedName>
        <fullName evidence="2">Uncharacterized protein</fullName>
    </submittedName>
</protein>
<comment type="caution">
    <text evidence="2">The sequence shown here is derived from an EMBL/GenBank/DDBJ whole genome shotgun (WGS) entry which is preliminary data.</text>
</comment>
<feature type="region of interest" description="Disordered" evidence="1">
    <location>
        <begin position="15"/>
        <end position="87"/>
    </location>
</feature>
<keyword evidence="3" id="KW-1185">Reference proteome</keyword>
<dbReference type="AlphaFoldDB" id="A0A9Q3FA29"/>
<sequence>MSWGLYIMGLLGPFWPNSNVSKRGQGGSSEDPKPQVGPPEPVLAPKQPKNHLRTQIGHNSVDGLWQPLEATRSAPSKDSPPAQGKTFLSSMHSVLRTRSGAYMI</sequence>
<evidence type="ECO:0000256" key="1">
    <source>
        <dbReference type="SAM" id="MobiDB-lite"/>
    </source>
</evidence>